<dbReference type="OrthoDB" id="2717873at2"/>
<name>A0A179B6W7_9ACTO</name>
<reference evidence="2 3" key="1">
    <citation type="submission" date="2016-04" db="EMBL/GenBank/DDBJ databases">
        <title>Peptidophaga gingivicola gen. nov., sp. nov., isolated from human subgingival plaque.</title>
        <authorList>
            <person name="Beall C.J."/>
            <person name="Mokrzan E.M."/>
            <person name="Griffen A.L."/>
            <person name="Leys E.J."/>
        </authorList>
    </citation>
    <scope>NUCLEOTIDE SEQUENCE [LARGE SCALE GENOMIC DNA]</scope>
    <source>
        <strain evidence="2 3">BA112</strain>
    </source>
</reference>
<feature type="transmembrane region" description="Helical" evidence="1">
    <location>
        <begin position="110"/>
        <end position="136"/>
    </location>
</feature>
<dbReference type="Proteomes" id="UP000078368">
    <property type="component" value="Unassembled WGS sequence"/>
</dbReference>
<dbReference type="STRING" id="1823756.A4H34_07055"/>
<keyword evidence="1" id="KW-1133">Transmembrane helix</keyword>
<dbReference type="RefSeq" id="WP_082903105.1">
    <property type="nucleotide sequence ID" value="NZ_LVZK01000001.1"/>
</dbReference>
<accession>A0A179B6W7</accession>
<keyword evidence="1" id="KW-0472">Membrane</keyword>
<gene>
    <name evidence="2" type="ORF">A4H34_07055</name>
</gene>
<dbReference type="EMBL" id="LVZK01000001">
    <property type="protein sequence ID" value="OAP86861.1"/>
    <property type="molecule type" value="Genomic_DNA"/>
</dbReference>
<comment type="caution">
    <text evidence="2">The sequence shown here is derived from an EMBL/GenBank/DDBJ whole genome shotgun (WGS) entry which is preliminary data.</text>
</comment>
<sequence>MSFRFAHLFASSPGAVGRKPQRWAKAACWIAFLSPLPSACWRIAMLAGADTGFAEAGVYRSSASGVLYVLLLDALQVGTAALSLGLCCGWGEKVPKWVPRLGGKTVHRGLAATVGGAGALCLYFVVGVIAVRVIGVSAGFWEGWTPMAGMNSAQRAILVAAYGPAVLWPFALTVGLVGYWRRRG</sequence>
<keyword evidence="1" id="KW-0812">Transmembrane</keyword>
<organism evidence="2 3">
    <name type="scientific">Peptidiphaga gingivicola</name>
    <dbReference type="NCBI Taxonomy" id="2741497"/>
    <lineage>
        <taxon>Bacteria</taxon>
        <taxon>Bacillati</taxon>
        <taxon>Actinomycetota</taxon>
        <taxon>Actinomycetes</taxon>
        <taxon>Actinomycetales</taxon>
        <taxon>Actinomycetaceae</taxon>
        <taxon>Peptidiphaga</taxon>
    </lineage>
</organism>
<keyword evidence="3" id="KW-1185">Reference proteome</keyword>
<evidence type="ECO:0000256" key="1">
    <source>
        <dbReference type="SAM" id="Phobius"/>
    </source>
</evidence>
<proteinExistence type="predicted"/>
<dbReference type="AlphaFoldDB" id="A0A179B6W7"/>
<feature type="transmembrane region" description="Helical" evidence="1">
    <location>
        <begin position="26"/>
        <end position="45"/>
    </location>
</feature>
<evidence type="ECO:0000313" key="3">
    <source>
        <dbReference type="Proteomes" id="UP000078368"/>
    </source>
</evidence>
<protein>
    <submittedName>
        <fullName evidence="2">Uncharacterized protein</fullName>
    </submittedName>
</protein>
<feature type="transmembrane region" description="Helical" evidence="1">
    <location>
        <begin position="65"/>
        <end position="90"/>
    </location>
</feature>
<feature type="transmembrane region" description="Helical" evidence="1">
    <location>
        <begin position="156"/>
        <end position="180"/>
    </location>
</feature>
<evidence type="ECO:0000313" key="2">
    <source>
        <dbReference type="EMBL" id="OAP86861.1"/>
    </source>
</evidence>